<protein>
    <recommendedName>
        <fullName evidence="1">Roadblock/LAMTOR2 domain-containing protein</fullName>
    </recommendedName>
</protein>
<gene>
    <name evidence="2" type="ORF">BJ968_000383</name>
</gene>
<dbReference type="Gene3D" id="3.30.450.30">
    <property type="entry name" value="Dynein light chain 2a, cytoplasmic"/>
    <property type="match status" value="1"/>
</dbReference>
<dbReference type="RefSeq" id="WP_179748740.1">
    <property type="nucleotide sequence ID" value="NZ_BAAAGN010000002.1"/>
</dbReference>
<sequence>MIVKQHALRAGGALRRDIDGVRRVLVARTDGLAFHDDGPERDHESAAAIVATVLGVAQRASADHALGPFVQTTVKGADGSLVVYGIGTTHILAVVADPGVNLVLLDRLALRLVGELAGAESGAVPAARPRS</sequence>
<keyword evidence="3" id="KW-1185">Reference proteome</keyword>
<evidence type="ECO:0000313" key="3">
    <source>
        <dbReference type="Proteomes" id="UP000521922"/>
    </source>
</evidence>
<reference evidence="2 3" key="1">
    <citation type="submission" date="2020-07" db="EMBL/GenBank/DDBJ databases">
        <title>Sequencing the genomes of 1000 actinobacteria strains.</title>
        <authorList>
            <person name="Klenk H.-P."/>
        </authorList>
    </citation>
    <scope>NUCLEOTIDE SEQUENCE [LARGE SCALE GENOMIC DNA]</scope>
    <source>
        <strain evidence="2 3">DSM 7487</strain>
    </source>
</reference>
<organism evidence="2 3">
    <name type="scientific">Kineococcus aurantiacus</name>
    <dbReference type="NCBI Taxonomy" id="37633"/>
    <lineage>
        <taxon>Bacteria</taxon>
        <taxon>Bacillati</taxon>
        <taxon>Actinomycetota</taxon>
        <taxon>Actinomycetes</taxon>
        <taxon>Kineosporiales</taxon>
        <taxon>Kineosporiaceae</taxon>
        <taxon>Kineococcus</taxon>
    </lineage>
</organism>
<proteinExistence type="predicted"/>
<dbReference type="InterPro" id="IPR004942">
    <property type="entry name" value="Roadblock/LAMTOR2_dom"/>
</dbReference>
<evidence type="ECO:0000259" key="1">
    <source>
        <dbReference type="SMART" id="SM00960"/>
    </source>
</evidence>
<dbReference type="Pfam" id="PF03259">
    <property type="entry name" value="Robl_LC7"/>
    <property type="match status" value="1"/>
</dbReference>
<accession>A0A7Y9AT04</accession>
<feature type="domain" description="Roadblock/LAMTOR2" evidence="1">
    <location>
        <begin position="8"/>
        <end position="96"/>
    </location>
</feature>
<dbReference type="EMBL" id="JACCBB010000001">
    <property type="protein sequence ID" value="NYD20843.1"/>
    <property type="molecule type" value="Genomic_DNA"/>
</dbReference>
<evidence type="ECO:0000313" key="2">
    <source>
        <dbReference type="EMBL" id="NYD20843.1"/>
    </source>
</evidence>
<name>A0A7Y9AT04_9ACTN</name>
<comment type="caution">
    <text evidence="2">The sequence shown here is derived from an EMBL/GenBank/DDBJ whole genome shotgun (WGS) entry which is preliminary data.</text>
</comment>
<dbReference type="AlphaFoldDB" id="A0A7Y9AT04"/>
<dbReference type="SUPFAM" id="SSF103196">
    <property type="entry name" value="Roadblock/LC7 domain"/>
    <property type="match status" value="1"/>
</dbReference>
<dbReference type="Proteomes" id="UP000521922">
    <property type="component" value="Unassembled WGS sequence"/>
</dbReference>
<dbReference type="SMART" id="SM00960">
    <property type="entry name" value="Robl_LC7"/>
    <property type="match status" value="1"/>
</dbReference>